<comment type="subcellular location">
    <subcellularLocation>
        <location evidence="1">Membrane</location>
        <topology evidence="1">Single-pass type I membrane protein</topology>
    </subcellularLocation>
</comment>
<dbReference type="GO" id="GO:0004672">
    <property type="term" value="F:protein kinase activity"/>
    <property type="evidence" value="ECO:0007669"/>
    <property type="project" value="InterPro"/>
</dbReference>
<dbReference type="GO" id="GO:0005524">
    <property type="term" value="F:ATP binding"/>
    <property type="evidence" value="ECO:0007669"/>
    <property type="project" value="InterPro"/>
</dbReference>
<dbReference type="InterPro" id="IPR011009">
    <property type="entry name" value="Kinase-like_dom_sf"/>
</dbReference>
<dbReference type="Pfam" id="PF00560">
    <property type="entry name" value="LRR_1"/>
    <property type="match status" value="1"/>
</dbReference>
<dbReference type="InterPro" id="IPR001245">
    <property type="entry name" value="Ser-Thr/Tyr_kinase_cat_dom"/>
</dbReference>
<comment type="caution">
    <text evidence="11">The sequence shown here is derived from an EMBL/GenBank/DDBJ whole genome shotgun (WGS) entry which is preliminary data.</text>
</comment>
<accession>A0AAD5I563</accession>
<evidence type="ECO:0000313" key="11">
    <source>
        <dbReference type="EMBL" id="KAI9153057.1"/>
    </source>
</evidence>
<proteinExistence type="inferred from homology"/>
<keyword evidence="8" id="KW-0472">Membrane</keyword>
<dbReference type="Gene3D" id="3.80.10.10">
    <property type="entry name" value="Ribonuclease Inhibitor"/>
    <property type="match status" value="1"/>
</dbReference>
<evidence type="ECO:0000259" key="10">
    <source>
        <dbReference type="PROSITE" id="PS50011"/>
    </source>
</evidence>
<evidence type="ECO:0000256" key="1">
    <source>
        <dbReference type="ARBA" id="ARBA00004479"/>
    </source>
</evidence>
<dbReference type="FunFam" id="3.80.10.10:FF:000041">
    <property type="entry name" value="LRR receptor-like serine/threonine-protein kinase ERECTA"/>
    <property type="match status" value="1"/>
</dbReference>
<keyword evidence="4" id="KW-0812">Transmembrane</keyword>
<dbReference type="InterPro" id="IPR032675">
    <property type="entry name" value="LRR_dom_sf"/>
</dbReference>
<sequence length="351" mass="38514">MNKLEGRIPDELGTLSKLVGLGLAINNLTGPIPPSLSNLSLVEKFSLSENSLSGYIPVELGRLQRLKMFQISSNKFLTGPIPIQLFNISSMEYFAVAENQLIGEIPPYIGFTLPNIRILLLGGNRFTGPIPHSISNASKVEHLDFALNFFTGSIPLNLGNLKILNRLNFGVNNLGTGKVDDLSFLNSLVNCTYLEVLAFGNNSLNQTSSSGLKGSIGYIAPEYAVTGEVSTSGDVYSFGIVLLEMFTGRRPIDDMFTERLSLHNFAKAAIPDQVIEIVEPTILEEALQVQDCSFNHQKLKPTWKSQIHEILLSILRVGVLSSAESPSDRIQIKEVIKELQDIRKIILAMGL</sequence>
<keyword evidence="12" id="KW-1185">Reference proteome</keyword>
<keyword evidence="9" id="KW-0325">Glycoprotein</keyword>
<dbReference type="SUPFAM" id="SSF56112">
    <property type="entry name" value="Protein kinase-like (PK-like)"/>
    <property type="match status" value="1"/>
</dbReference>
<comment type="similarity">
    <text evidence="2">Belongs to the RLP family.</text>
</comment>
<organism evidence="11 12">
    <name type="scientific">Acer negundo</name>
    <name type="common">Box elder</name>
    <dbReference type="NCBI Taxonomy" id="4023"/>
    <lineage>
        <taxon>Eukaryota</taxon>
        <taxon>Viridiplantae</taxon>
        <taxon>Streptophyta</taxon>
        <taxon>Embryophyta</taxon>
        <taxon>Tracheophyta</taxon>
        <taxon>Spermatophyta</taxon>
        <taxon>Magnoliopsida</taxon>
        <taxon>eudicotyledons</taxon>
        <taxon>Gunneridae</taxon>
        <taxon>Pentapetalae</taxon>
        <taxon>rosids</taxon>
        <taxon>malvids</taxon>
        <taxon>Sapindales</taxon>
        <taxon>Sapindaceae</taxon>
        <taxon>Hippocastanoideae</taxon>
        <taxon>Acereae</taxon>
        <taxon>Acer</taxon>
    </lineage>
</organism>
<evidence type="ECO:0000256" key="4">
    <source>
        <dbReference type="ARBA" id="ARBA00022692"/>
    </source>
</evidence>
<evidence type="ECO:0000256" key="7">
    <source>
        <dbReference type="ARBA" id="ARBA00022989"/>
    </source>
</evidence>
<dbReference type="AlphaFoldDB" id="A0AAD5I563"/>
<dbReference type="PANTHER" id="PTHR48056">
    <property type="entry name" value="LRR RECEPTOR-LIKE SERINE/THREONINE-PROTEIN KINASE-RELATED"/>
    <property type="match status" value="1"/>
</dbReference>
<name>A0AAD5I563_ACENE</name>
<dbReference type="Gene3D" id="1.10.510.10">
    <property type="entry name" value="Transferase(Phosphotransferase) domain 1"/>
    <property type="match status" value="1"/>
</dbReference>
<dbReference type="InterPro" id="IPR050647">
    <property type="entry name" value="Plant_LRR-RLKs"/>
</dbReference>
<dbReference type="EMBL" id="JAJSOW010000108">
    <property type="protein sequence ID" value="KAI9153057.1"/>
    <property type="molecule type" value="Genomic_DNA"/>
</dbReference>
<dbReference type="GO" id="GO:0016020">
    <property type="term" value="C:membrane"/>
    <property type="evidence" value="ECO:0007669"/>
    <property type="project" value="UniProtKB-SubCell"/>
</dbReference>
<dbReference type="PROSITE" id="PS50011">
    <property type="entry name" value="PROTEIN_KINASE_DOM"/>
    <property type="match status" value="1"/>
</dbReference>
<evidence type="ECO:0000313" key="12">
    <source>
        <dbReference type="Proteomes" id="UP001064489"/>
    </source>
</evidence>
<protein>
    <recommendedName>
        <fullName evidence="10">Protein kinase domain-containing protein</fullName>
    </recommendedName>
</protein>
<dbReference type="SUPFAM" id="SSF52058">
    <property type="entry name" value="L domain-like"/>
    <property type="match status" value="1"/>
</dbReference>
<reference evidence="11" key="1">
    <citation type="journal article" date="2022" name="Plant J.">
        <title>Strategies of tolerance reflected in two North American maple genomes.</title>
        <authorList>
            <person name="McEvoy S.L."/>
            <person name="Sezen U.U."/>
            <person name="Trouern-Trend A."/>
            <person name="McMahon S.M."/>
            <person name="Schaberg P.G."/>
            <person name="Yang J."/>
            <person name="Wegrzyn J.L."/>
            <person name="Swenson N.G."/>
        </authorList>
    </citation>
    <scope>NUCLEOTIDE SEQUENCE</scope>
    <source>
        <strain evidence="11">91603</strain>
    </source>
</reference>
<dbReference type="GO" id="GO:0033612">
    <property type="term" value="F:receptor serine/threonine kinase binding"/>
    <property type="evidence" value="ECO:0007669"/>
    <property type="project" value="TreeGrafter"/>
</dbReference>
<keyword evidence="6" id="KW-0677">Repeat</keyword>
<evidence type="ECO:0000256" key="8">
    <source>
        <dbReference type="ARBA" id="ARBA00023136"/>
    </source>
</evidence>
<keyword evidence="3" id="KW-0433">Leucine-rich repeat</keyword>
<reference evidence="11" key="2">
    <citation type="submission" date="2023-02" db="EMBL/GenBank/DDBJ databases">
        <authorList>
            <person name="Swenson N.G."/>
            <person name="Wegrzyn J.L."/>
            <person name="Mcevoy S.L."/>
        </authorList>
    </citation>
    <scope>NUCLEOTIDE SEQUENCE</scope>
    <source>
        <strain evidence="11">91603</strain>
        <tissue evidence="11">Leaf</tissue>
    </source>
</reference>
<dbReference type="InterPro" id="IPR000719">
    <property type="entry name" value="Prot_kinase_dom"/>
</dbReference>
<evidence type="ECO:0000256" key="3">
    <source>
        <dbReference type="ARBA" id="ARBA00022614"/>
    </source>
</evidence>
<feature type="domain" description="Protein kinase" evidence="10">
    <location>
        <begin position="1"/>
        <end position="346"/>
    </location>
</feature>
<evidence type="ECO:0000256" key="9">
    <source>
        <dbReference type="ARBA" id="ARBA00023180"/>
    </source>
</evidence>
<dbReference type="InterPro" id="IPR001611">
    <property type="entry name" value="Leu-rich_rpt"/>
</dbReference>
<evidence type="ECO:0000256" key="6">
    <source>
        <dbReference type="ARBA" id="ARBA00022737"/>
    </source>
</evidence>
<dbReference type="Pfam" id="PF07714">
    <property type="entry name" value="PK_Tyr_Ser-Thr"/>
    <property type="match status" value="1"/>
</dbReference>
<keyword evidence="5" id="KW-0732">Signal</keyword>
<evidence type="ECO:0000256" key="2">
    <source>
        <dbReference type="ARBA" id="ARBA00009592"/>
    </source>
</evidence>
<dbReference type="Proteomes" id="UP001064489">
    <property type="component" value="Chromosome 11"/>
</dbReference>
<keyword evidence="7" id="KW-1133">Transmembrane helix</keyword>
<evidence type="ECO:0000256" key="5">
    <source>
        <dbReference type="ARBA" id="ARBA00022729"/>
    </source>
</evidence>
<dbReference type="PANTHER" id="PTHR48056:SF89">
    <property type="entry name" value="OS06G0585982 PROTEIN"/>
    <property type="match status" value="1"/>
</dbReference>
<gene>
    <name evidence="11" type="ORF">LWI28_005144</name>
</gene>